<reference evidence="1 2" key="1">
    <citation type="journal article" date="2024" name="Ann. Entomol. Soc. Am.">
        <title>Genomic analyses of the southern and eastern yellowjacket wasps (Hymenoptera: Vespidae) reveal evolutionary signatures of social life.</title>
        <authorList>
            <person name="Catto M.A."/>
            <person name="Caine P.B."/>
            <person name="Orr S.E."/>
            <person name="Hunt B.G."/>
            <person name="Goodisman M.A.D."/>
        </authorList>
    </citation>
    <scope>NUCLEOTIDE SEQUENCE [LARGE SCALE GENOMIC DNA]</scope>
    <source>
        <strain evidence="1">233</strain>
        <tissue evidence="1">Head and thorax</tissue>
    </source>
</reference>
<name>A0ABD2B0A7_VESSQ</name>
<protein>
    <submittedName>
        <fullName evidence="1">Uncharacterized protein</fullName>
    </submittedName>
</protein>
<accession>A0ABD2B0A7</accession>
<keyword evidence="2" id="KW-1185">Reference proteome</keyword>
<sequence length="184" mass="20096">MVEVSWQAGYTMWPATSRIIDREGRLYGVLGFDGHNGTGPLSTFIGRIRYDLYIASAMILFSGSGSRCPTVIPVKGGTARAGGPSSMQNGPRFPACLNIDVYPTMQMSVRMHLVPDGAANRRTGRFPHLQRAGPSRPSESLLEAGHCLLIAFSHGTFKSLKLGFTSFRVVPHPRTIKAHRQLGR</sequence>
<comment type="caution">
    <text evidence="1">The sequence shown here is derived from an EMBL/GenBank/DDBJ whole genome shotgun (WGS) entry which is preliminary data.</text>
</comment>
<evidence type="ECO:0000313" key="2">
    <source>
        <dbReference type="Proteomes" id="UP001607302"/>
    </source>
</evidence>
<gene>
    <name evidence="1" type="ORF">V1478_008308</name>
</gene>
<organism evidence="1 2">
    <name type="scientific">Vespula squamosa</name>
    <name type="common">Southern yellow jacket</name>
    <name type="synonym">Wasp</name>
    <dbReference type="NCBI Taxonomy" id="30214"/>
    <lineage>
        <taxon>Eukaryota</taxon>
        <taxon>Metazoa</taxon>
        <taxon>Ecdysozoa</taxon>
        <taxon>Arthropoda</taxon>
        <taxon>Hexapoda</taxon>
        <taxon>Insecta</taxon>
        <taxon>Pterygota</taxon>
        <taxon>Neoptera</taxon>
        <taxon>Endopterygota</taxon>
        <taxon>Hymenoptera</taxon>
        <taxon>Apocrita</taxon>
        <taxon>Aculeata</taxon>
        <taxon>Vespoidea</taxon>
        <taxon>Vespidae</taxon>
        <taxon>Vespinae</taxon>
        <taxon>Vespula</taxon>
    </lineage>
</organism>
<dbReference type="Proteomes" id="UP001607302">
    <property type="component" value="Unassembled WGS sequence"/>
</dbReference>
<dbReference type="EMBL" id="JAUDFV010000138">
    <property type="protein sequence ID" value="KAL2725635.1"/>
    <property type="molecule type" value="Genomic_DNA"/>
</dbReference>
<proteinExistence type="predicted"/>
<dbReference type="AlphaFoldDB" id="A0ABD2B0A7"/>
<evidence type="ECO:0000313" key="1">
    <source>
        <dbReference type="EMBL" id="KAL2725635.1"/>
    </source>
</evidence>